<sequence>MGRAGILKKNDALECSRPLVPPIPHRGFYPHLCREDASLRRLSFPLCRPAPQHQQPLSILPTVAMAADGRMRCRSKRMQGRSKMTSASGAEQMKPHHGIRGLVKSGGGNSKSGDRRIETHGGASGSIGHIVKPGAIDSEIKPSSADSAKDAWIYIRGCRIKRVVILD</sequence>
<accession>A0A8T0SAB7</accession>
<comment type="caution">
    <text evidence="2">The sequence shown here is derived from an EMBL/GenBank/DDBJ whole genome shotgun (WGS) entry which is preliminary data.</text>
</comment>
<evidence type="ECO:0000313" key="3">
    <source>
        <dbReference type="Proteomes" id="UP000823388"/>
    </source>
</evidence>
<organism evidence="2 3">
    <name type="scientific">Panicum virgatum</name>
    <name type="common">Blackwell switchgrass</name>
    <dbReference type="NCBI Taxonomy" id="38727"/>
    <lineage>
        <taxon>Eukaryota</taxon>
        <taxon>Viridiplantae</taxon>
        <taxon>Streptophyta</taxon>
        <taxon>Embryophyta</taxon>
        <taxon>Tracheophyta</taxon>
        <taxon>Spermatophyta</taxon>
        <taxon>Magnoliopsida</taxon>
        <taxon>Liliopsida</taxon>
        <taxon>Poales</taxon>
        <taxon>Poaceae</taxon>
        <taxon>PACMAD clade</taxon>
        <taxon>Panicoideae</taxon>
        <taxon>Panicodae</taxon>
        <taxon>Paniceae</taxon>
        <taxon>Panicinae</taxon>
        <taxon>Panicum</taxon>
        <taxon>Panicum sect. Hiantes</taxon>
    </lineage>
</organism>
<evidence type="ECO:0000313" key="2">
    <source>
        <dbReference type="EMBL" id="KAG2595120.1"/>
    </source>
</evidence>
<protein>
    <submittedName>
        <fullName evidence="2">Uncharacterized protein</fullName>
    </submittedName>
</protein>
<evidence type="ECO:0000256" key="1">
    <source>
        <dbReference type="SAM" id="MobiDB-lite"/>
    </source>
</evidence>
<gene>
    <name evidence="2" type="ORF">PVAP13_5KG053601</name>
</gene>
<name>A0A8T0SAB7_PANVG</name>
<feature type="region of interest" description="Disordered" evidence="1">
    <location>
        <begin position="77"/>
        <end position="130"/>
    </location>
</feature>
<dbReference type="AlphaFoldDB" id="A0A8T0SAB7"/>
<keyword evidence="3" id="KW-1185">Reference proteome</keyword>
<reference evidence="2" key="1">
    <citation type="submission" date="2020-05" db="EMBL/GenBank/DDBJ databases">
        <title>WGS assembly of Panicum virgatum.</title>
        <authorList>
            <person name="Lovell J.T."/>
            <person name="Jenkins J."/>
            <person name="Shu S."/>
            <person name="Juenger T.E."/>
            <person name="Schmutz J."/>
        </authorList>
    </citation>
    <scope>NUCLEOTIDE SEQUENCE</scope>
    <source>
        <strain evidence="2">AP13</strain>
    </source>
</reference>
<dbReference type="EMBL" id="CM029045">
    <property type="protein sequence ID" value="KAG2595120.1"/>
    <property type="molecule type" value="Genomic_DNA"/>
</dbReference>
<dbReference type="Proteomes" id="UP000823388">
    <property type="component" value="Chromosome 5K"/>
</dbReference>
<proteinExistence type="predicted"/>